<comment type="caution">
    <text evidence="3">The sequence shown here is derived from an EMBL/GenBank/DDBJ whole genome shotgun (WGS) entry which is preliminary data.</text>
</comment>
<sequence>MLSLILVFFYLFFVAVFGAHAMPTGSHHFKRHEHLLTRVHNLRLSRYTSMNVNADGPLQSPRSWSENRLEEGLVH</sequence>
<reference evidence="3 4" key="1">
    <citation type="submission" date="2018-01" db="EMBL/GenBank/DDBJ databases">
        <title>Genome characterization of the sugarcane-associated fungus Trichoderma ghanense CCMA-1212 and their application in lignocelulose bioconversion.</title>
        <authorList>
            <person name="Steindorff A.S."/>
            <person name="Mendes T.D."/>
            <person name="Vilela E.S.D."/>
            <person name="Rodrigues D.S."/>
            <person name="Formighieri E.F."/>
            <person name="Melo I.S."/>
            <person name="Favaro L.C.L."/>
        </authorList>
    </citation>
    <scope>NUCLEOTIDE SEQUENCE [LARGE SCALE GENOMIC DNA]</scope>
    <source>
        <strain evidence="3 4">CCMA-1212</strain>
    </source>
</reference>
<accession>A0ABY2H728</accession>
<evidence type="ECO:0008006" key="5">
    <source>
        <dbReference type="Google" id="ProtNLM"/>
    </source>
</evidence>
<dbReference type="EMBL" id="PPTA01000004">
    <property type="protein sequence ID" value="TFB04023.1"/>
    <property type="molecule type" value="Genomic_DNA"/>
</dbReference>
<feature type="compositionally biased region" description="Basic and acidic residues" evidence="1">
    <location>
        <begin position="65"/>
        <end position="75"/>
    </location>
</feature>
<evidence type="ECO:0000313" key="4">
    <source>
        <dbReference type="Proteomes" id="UP001642720"/>
    </source>
</evidence>
<dbReference type="RefSeq" id="XP_073560224.1">
    <property type="nucleotide sequence ID" value="XM_073700886.1"/>
</dbReference>
<feature type="signal peptide" evidence="2">
    <location>
        <begin position="1"/>
        <end position="21"/>
    </location>
</feature>
<dbReference type="GeneID" id="300575336"/>
<organism evidence="3 4">
    <name type="scientific">Trichoderma ghanense</name>
    <dbReference type="NCBI Taxonomy" id="65468"/>
    <lineage>
        <taxon>Eukaryota</taxon>
        <taxon>Fungi</taxon>
        <taxon>Dikarya</taxon>
        <taxon>Ascomycota</taxon>
        <taxon>Pezizomycotina</taxon>
        <taxon>Sordariomycetes</taxon>
        <taxon>Hypocreomycetidae</taxon>
        <taxon>Hypocreales</taxon>
        <taxon>Hypocreaceae</taxon>
        <taxon>Trichoderma</taxon>
    </lineage>
</organism>
<evidence type="ECO:0000256" key="1">
    <source>
        <dbReference type="SAM" id="MobiDB-lite"/>
    </source>
</evidence>
<feature type="chain" id="PRO_5046799665" description="Secreted protein" evidence="2">
    <location>
        <begin position="22"/>
        <end position="75"/>
    </location>
</feature>
<evidence type="ECO:0000256" key="2">
    <source>
        <dbReference type="SAM" id="SignalP"/>
    </source>
</evidence>
<dbReference type="Proteomes" id="UP001642720">
    <property type="component" value="Unassembled WGS sequence"/>
</dbReference>
<evidence type="ECO:0000313" key="3">
    <source>
        <dbReference type="EMBL" id="TFB04023.1"/>
    </source>
</evidence>
<keyword evidence="4" id="KW-1185">Reference proteome</keyword>
<gene>
    <name evidence="3" type="ORF">CCMA1212_003541</name>
</gene>
<feature type="region of interest" description="Disordered" evidence="1">
    <location>
        <begin position="51"/>
        <end position="75"/>
    </location>
</feature>
<keyword evidence="2" id="KW-0732">Signal</keyword>
<name>A0ABY2H728_9HYPO</name>
<protein>
    <recommendedName>
        <fullName evidence="5">Secreted protein</fullName>
    </recommendedName>
</protein>
<proteinExistence type="predicted"/>